<evidence type="ECO:0000313" key="3">
    <source>
        <dbReference type="Proteomes" id="UP000255508"/>
    </source>
</evidence>
<dbReference type="InterPro" id="IPR009057">
    <property type="entry name" value="Homeodomain-like_sf"/>
</dbReference>
<dbReference type="Proteomes" id="UP000255508">
    <property type="component" value="Unassembled WGS sequence"/>
</dbReference>
<dbReference type="Pfam" id="PF08765">
    <property type="entry name" value="Mor"/>
    <property type="match status" value="1"/>
</dbReference>
<evidence type="ECO:0000313" key="2">
    <source>
        <dbReference type="EMBL" id="RDH80826.1"/>
    </source>
</evidence>
<gene>
    <name evidence="2" type="ORF">DIZ79_18920</name>
</gene>
<dbReference type="SUPFAM" id="SSF46689">
    <property type="entry name" value="Homeodomain-like"/>
    <property type="match status" value="1"/>
</dbReference>
<dbReference type="Gene3D" id="1.10.10.60">
    <property type="entry name" value="Homeodomain-like"/>
    <property type="match status" value="1"/>
</dbReference>
<dbReference type="InterPro" id="IPR014875">
    <property type="entry name" value="Mor_transcription_activator"/>
</dbReference>
<reference evidence="2 3" key="1">
    <citation type="journal article" date="2018" name="ISME J.">
        <title>Endosymbiont genomes yield clues of tubeworm success.</title>
        <authorList>
            <person name="Li Y."/>
            <person name="Liles M.R."/>
            <person name="Halanych K.M."/>
        </authorList>
    </citation>
    <scope>NUCLEOTIDE SEQUENCE [LARGE SCALE GENOMIC DNA]</scope>
    <source>
        <strain evidence="2">A1422</strain>
    </source>
</reference>
<comment type="caution">
    <text evidence="2">The sequence shown here is derived from an EMBL/GenBank/DDBJ whole genome shotgun (WGS) entry which is preliminary data.</text>
</comment>
<organism evidence="2 3">
    <name type="scientific">endosymbiont of Lamellibrachia luymesi</name>
    <dbReference type="NCBI Taxonomy" id="2200907"/>
    <lineage>
        <taxon>Bacteria</taxon>
        <taxon>Pseudomonadati</taxon>
        <taxon>Pseudomonadota</taxon>
        <taxon>Gammaproteobacteria</taxon>
        <taxon>sulfur-oxidizing symbionts</taxon>
    </lineage>
</organism>
<sequence length="95" mass="10885">MSDVLVEFIREEIYQEGMRRGLDPKNALDTASVVEARIRQTFGGHEMYIHAMKKGARNQLIFADFSGNNHDQVCLKWGISRRTLQRIVADSYGAR</sequence>
<dbReference type="EMBL" id="QFXD01000337">
    <property type="protein sequence ID" value="RDH80826.1"/>
    <property type="molecule type" value="Genomic_DNA"/>
</dbReference>
<protein>
    <recommendedName>
        <fullName evidence="1">Mor transcription activator domain-containing protein</fullName>
    </recommendedName>
</protein>
<accession>A0A370D9G0</accession>
<dbReference type="AlphaFoldDB" id="A0A370D9G0"/>
<evidence type="ECO:0000259" key="1">
    <source>
        <dbReference type="Pfam" id="PF08765"/>
    </source>
</evidence>
<feature type="domain" description="Mor transcription activator" evidence="1">
    <location>
        <begin position="10"/>
        <end position="89"/>
    </location>
</feature>
<name>A0A370D9G0_9GAMM</name>
<proteinExistence type="predicted"/>